<evidence type="ECO:0000313" key="2">
    <source>
        <dbReference type="Proteomes" id="UP000265520"/>
    </source>
</evidence>
<accession>A0A392WH13</accession>
<dbReference type="EMBL" id="LXQA011441596">
    <property type="protein sequence ID" value="MCI97380.1"/>
    <property type="molecule type" value="Genomic_DNA"/>
</dbReference>
<reference evidence="1 2" key="1">
    <citation type="journal article" date="2018" name="Front. Plant Sci.">
        <title>Red Clover (Trifolium pratense) and Zigzag Clover (T. medium) - A Picture of Genomic Similarities and Differences.</title>
        <authorList>
            <person name="Dluhosova J."/>
            <person name="Istvanek J."/>
            <person name="Nedelnik J."/>
            <person name="Repkova J."/>
        </authorList>
    </citation>
    <scope>NUCLEOTIDE SEQUENCE [LARGE SCALE GENOMIC DNA]</scope>
    <source>
        <strain evidence="2">cv. 10/8</strain>
        <tissue evidence="1">Leaf</tissue>
    </source>
</reference>
<keyword evidence="2" id="KW-1185">Reference proteome</keyword>
<dbReference type="AlphaFoldDB" id="A0A392WH13"/>
<comment type="caution">
    <text evidence="1">The sequence shown here is derived from an EMBL/GenBank/DDBJ whole genome shotgun (WGS) entry which is preliminary data.</text>
</comment>
<proteinExistence type="predicted"/>
<feature type="non-terminal residue" evidence="1">
    <location>
        <position position="32"/>
    </location>
</feature>
<protein>
    <submittedName>
        <fullName evidence="1">Uncharacterized protein</fullName>
    </submittedName>
</protein>
<organism evidence="1 2">
    <name type="scientific">Trifolium medium</name>
    <dbReference type="NCBI Taxonomy" id="97028"/>
    <lineage>
        <taxon>Eukaryota</taxon>
        <taxon>Viridiplantae</taxon>
        <taxon>Streptophyta</taxon>
        <taxon>Embryophyta</taxon>
        <taxon>Tracheophyta</taxon>
        <taxon>Spermatophyta</taxon>
        <taxon>Magnoliopsida</taxon>
        <taxon>eudicotyledons</taxon>
        <taxon>Gunneridae</taxon>
        <taxon>Pentapetalae</taxon>
        <taxon>rosids</taxon>
        <taxon>fabids</taxon>
        <taxon>Fabales</taxon>
        <taxon>Fabaceae</taxon>
        <taxon>Papilionoideae</taxon>
        <taxon>50 kb inversion clade</taxon>
        <taxon>NPAAA clade</taxon>
        <taxon>Hologalegina</taxon>
        <taxon>IRL clade</taxon>
        <taxon>Trifolieae</taxon>
        <taxon>Trifolium</taxon>
    </lineage>
</organism>
<evidence type="ECO:0000313" key="1">
    <source>
        <dbReference type="EMBL" id="MCI97380.1"/>
    </source>
</evidence>
<sequence>MWRFVGIALKIDAGKQENSFALPPARGVTLAA</sequence>
<dbReference type="Proteomes" id="UP000265520">
    <property type="component" value="Unassembled WGS sequence"/>
</dbReference>
<name>A0A392WH13_9FABA</name>